<feature type="compositionally biased region" description="Low complexity" evidence="1">
    <location>
        <begin position="239"/>
        <end position="250"/>
    </location>
</feature>
<dbReference type="Proteomes" id="UP000186817">
    <property type="component" value="Unassembled WGS sequence"/>
</dbReference>
<organism evidence="2 3">
    <name type="scientific">Symbiodinium microadriaticum</name>
    <name type="common">Dinoflagellate</name>
    <name type="synonym">Zooxanthella microadriatica</name>
    <dbReference type="NCBI Taxonomy" id="2951"/>
    <lineage>
        <taxon>Eukaryota</taxon>
        <taxon>Sar</taxon>
        <taxon>Alveolata</taxon>
        <taxon>Dinophyceae</taxon>
        <taxon>Suessiales</taxon>
        <taxon>Symbiodiniaceae</taxon>
        <taxon>Symbiodinium</taxon>
    </lineage>
</organism>
<dbReference type="AlphaFoldDB" id="A0A1Q9F5M9"/>
<protein>
    <submittedName>
        <fullName evidence="2">Uncharacterized protein</fullName>
    </submittedName>
</protein>
<accession>A0A1Q9F5M9</accession>
<feature type="compositionally biased region" description="Basic residues" evidence="1">
    <location>
        <begin position="305"/>
        <end position="327"/>
    </location>
</feature>
<feature type="region of interest" description="Disordered" evidence="1">
    <location>
        <begin position="82"/>
        <end position="327"/>
    </location>
</feature>
<reference evidence="2 3" key="1">
    <citation type="submission" date="2016-02" db="EMBL/GenBank/DDBJ databases">
        <title>Genome analysis of coral dinoflagellate symbionts highlights evolutionary adaptations to a symbiotic lifestyle.</title>
        <authorList>
            <person name="Aranda M."/>
            <person name="Li Y."/>
            <person name="Liew Y.J."/>
            <person name="Baumgarten S."/>
            <person name="Simakov O."/>
            <person name="Wilson M."/>
            <person name="Piel J."/>
            <person name="Ashoor H."/>
            <person name="Bougouffa S."/>
            <person name="Bajic V.B."/>
            <person name="Ryu T."/>
            <person name="Ravasi T."/>
            <person name="Bayer T."/>
            <person name="Micklem G."/>
            <person name="Kim H."/>
            <person name="Bhak J."/>
            <person name="Lajeunesse T.C."/>
            <person name="Voolstra C.R."/>
        </authorList>
    </citation>
    <scope>NUCLEOTIDE SEQUENCE [LARGE SCALE GENOMIC DNA]</scope>
    <source>
        <strain evidence="2 3">CCMP2467</strain>
    </source>
</reference>
<keyword evidence="3" id="KW-1185">Reference proteome</keyword>
<comment type="caution">
    <text evidence="2">The sequence shown here is derived from an EMBL/GenBank/DDBJ whole genome shotgun (WGS) entry which is preliminary data.</text>
</comment>
<evidence type="ECO:0000256" key="1">
    <source>
        <dbReference type="SAM" id="MobiDB-lite"/>
    </source>
</evidence>
<gene>
    <name evidence="2" type="ORF">AK812_SmicGene838</name>
</gene>
<feature type="compositionally biased region" description="Low complexity" evidence="1">
    <location>
        <begin position="92"/>
        <end position="110"/>
    </location>
</feature>
<dbReference type="EMBL" id="LSRX01000008">
    <property type="protein sequence ID" value="OLQ14952.1"/>
    <property type="molecule type" value="Genomic_DNA"/>
</dbReference>
<feature type="compositionally biased region" description="Basic and acidic residues" evidence="1">
    <location>
        <begin position="223"/>
        <end position="232"/>
    </location>
</feature>
<feature type="compositionally biased region" description="Basic and acidic residues" evidence="1">
    <location>
        <begin position="251"/>
        <end position="304"/>
    </location>
</feature>
<name>A0A1Q9F5M9_SYMMI</name>
<feature type="region of interest" description="Disordered" evidence="1">
    <location>
        <begin position="1"/>
        <end position="49"/>
    </location>
</feature>
<evidence type="ECO:0000313" key="3">
    <source>
        <dbReference type="Proteomes" id="UP000186817"/>
    </source>
</evidence>
<evidence type="ECO:0000313" key="2">
    <source>
        <dbReference type="EMBL" id="OLQ14952.1"/>
    </source>
</evidence>
<feature type="compositionally biased region" description="Polar residues" evidence="1">
    <location>
        <begin position="40"/>
        <end position="49"/>
    </location>
</feature>
<proteinExistence type="predicted"/>
<sequence>MKGKHQVKNSEDNSEVKANQGGEWQSTPTPVQALRRSDTAETLSDSGSDVMQALQRLRSFDRNGDLAELAQSLEAKFIELATPTKEAAPSVSTATPGCSPGPGSSQPSPTEVLDEASGLNGQGQNSAQAGTGVPKPKLVVTPESKPNVVETPAVTTAQKVSEGPEKKPVVTPESEPNVVQAPAVATGNHKVSEGPEPKAVVTPESNSDAVETPAAATGNQKVSEGKAAEAPKPKPTIVETSATEANNTATEDPKEKATQASEKEADKKDEDKKDEAEAKQGEDNKGPDAEALTEKEAKKAEELQKRKKAAHARYMRYYRSVRGRGLS</sequence>